<proteinExistence type="predicted"/>
<dbReference type="AlphaFoldDB" id="A0A1B7MD37"/>
<feature type="transmembrane region" description="Helical" evidence="1">
    <location>
        <begin position="26"/>
        <end position="47"/>
    </location>
</feature>
<organism evidence="2 3">
    <name type="scientific">Rhizopogon vinicolor AM-OR11-026</name>
    <dbReference type="NCBI Taxonomy" id="1314800"/>
    <lineage>
        <taxon>Eukaryota</taxon>
        <taxon>Fungi</taxon>
        <taxon>Dikarya</taxon>
        <taxon>Basidiomycota</taxon>
        <taxon>Agaricomycotina</taxon>
        <taxon>Agaricomycetes</taxon>
        <taxon>Agaricomycetidae</taxon>
        <taxon>Boletales</taxon>
        <taxon>Suillineae</taxon>
        <taxon>Rhizopogonaceae</taxon>
        <taxon>Rhizopogon</taxon>
    </lineage>
</organism>
<keyword evidence="3" id="KW-1185">Reference proteome</keyword>
<dbReference type="PANTHER" id="PTHR40465">
    <property type="entry name" value="CHROMOSOME 1, WHOLE GENOME SHOTGUN SEQUENCE"/>
    <property type="match status" value="1"/>
</dbReference>
<keyword evidence="1" id="KW-1133">Transmembrane helix</keyword>
<dbReference type="OrthoDB" id="2687272at2759"/>
<evidence type="ECO:0000313" key="2">
    <source>
        <dbReference type="EMBL" id="OAX30506.1"/>
    </source>
</evidence>
<accession>A0A1B7MD37</accession>
<keyword evidence="1" id="KW-0812">Transmembrane</keyword>
<feature type="transmembrane region" description="Helical" evidence="1">
    <location>
        <begin position="96"/>
        <end position="113"/>
    </location>
</feature>
<gene>
    <name evidence="2" type="ORF">K503DRAFT_227805</name>
</gene>
<dbReference type="PANTHER" id="PTHR40465:SF1">
    <property type="entry name" value="DUF6534 DOMAIN-CONTAINING PROTEIN"/>
    <property type="match status" value="1"/>
</dbReference>
<reference evidence="2 3" key="1">
    <citation type="submission" date="2016-06" db="EMBL/GenBank/DDBJ databases">
        <title>Comparative genomics of the ectomycorrhizal sister species Rhizopogon vinicolor and Rhizopogon vesiculosus (Basidiomycota: Boletales) reveals a divergence of the mating type B locus.</title>
        <authorList>
            <consortium name="DOE Joint Genome Institute"/>
            <person name="Mujic A.B."/>
            <person name="Kuo A."/>
            <person name="Tritt A."/>
            <person name="Lipzen A."/>
            <person name="Chen C."/>
            <person name="Johnson J."/>
            <person name="Sharma A."/>
            <person name="Barry K."/>
            <person name="Grigoriev I.V."/>
            <person name="Spatafora J.W."/>
        </authorList>
    </citation>
    <scope>NUCLEOTIDE SEQUENCE [LARGE SCALE GENOMIC DNA]</scope>
    <source>
        <strain evidence="2 3">AM-OR11-026</strain>
    </source>
</reference>
<protein>
    <submittedName>
        <fullName evidence="2">Uncharacterized protein</fullName>
    </submittedName>
</protein>
<dbReference type="Proteomes" id="UP000092154">
    <property type="component" value="Unassembled WGS sequence"/>
</dbReference>
<dbReference type="InParanoid" id="A0A1B7MD37"/>
<dbReference type="EMBL" id="KV450368">
    <property type="protein sequence ID" value="OAX30506.1"/>
    <property type="molecule type" value="Genomic_DNA"/>
</dbReference>
<name>A0A1B7MD37_9AGAM</name>
<sequence length="127" mass="14564">MFYGANCLQIFIYLVNYPNDKMTLRALVAAVWAADTVHQILGTIGIWQYLVSNFGNYVFDQETHVPMLLAVIFLVIVSAMAQLFLTHKIWHLSGRLWIFPAFLIPAVIAQLVIDFSKCNRRTVYRSP</sequence>
<evidence type="ECO:0000256" key="1">
    <source>
        <dbReference type="SAM" id="Phobius"/>
    </source>
</evidence>
<evidence type="ECO:0000313" key="3">
    <source>
        <dbReference type="Proteomes" id="UP000092154"/>
    </source>
</evidence>
<keyword evidence="1" id="KW-0472">Membrane</keyword>
<feature type="transmembrane region" description="Helical" evidence="1">
    <location>
        <begin position="67"/>
        <end position="84"/>
    </location>
</feature>